<accession>A0A9D4IBR5</accession>
<feature type="compositionally biased region" description="Polar residues" evidence="1">
    <location>
        <begin position="147"/>
        <end position="164"/>
    </location>
</feature>
<comment type="caution">
    <text evidence="2">The sequence shown here is derived from an EMBL/GenBank/DDBJ whole genome shotgun (WGS) entry which is preliminary data.</text>
</comment>
<organism evidence="2 3">
    <name type="scientific">Dreissena polymorpha</name>
    <name type="common">Zebra mussel</name>
    <name type="synonym">Mytilus polymorpha</name>
    <dbReference type="NCBI Taxonomy" id="45954"/>
    <lineage>
        <taxon>Eukaryota</taxon>
        <taxon>Metazoa</taxon>
        <taxon>Spiralia</taxon>
        <taxon>Lophotrochozoa</taxon>
        <taxon>Mollusca</taxon>
        <taxon>Bivalvia</taxon>
        <taxon>Autobranchia</taxon>
        <taxon>Heteroconchia</taxon>
        <taxon>Euheterodonta</taxon>
        <taxon>Imparidentia</taxon>
        <taxon>Neoheterodontei</taxon>
        <taxon>Myida</taxon>
        <taxon>Dreissenoidea</taxon>
        <taxon>Dreissenidae</taxon>
        <taxon>Dreissena</taxon>
    </lineage>
</organism>
<protein>
    <submittedName>
        <fullName evidence="2">Uncharacterized protein</fullName>
    </submittedName>
</protein>
<gene>
    <name evidence="2" type="ORF">DPMN_170684</name>
</gene>
<evidence type="ECO:0000256" key="1">
    <source>
        <dbReference type="SAM" id="MobiDB-lite"/>
    </source>
</evidence>
<name>A0A9D4IBR5_DREPO</name>
<reference evidence="2" key="2">
    <citation type="submission" date="2020-11" db="EMBL/GenBank/DDBJ databases">
        <authorList>
            <person name="McCartney M.A."/>
            <person name="Auch B."/>
            <person name="Kono T."/>
            <person name="Mallez S."/>
            <person name="Becker A."/>
            <person name="Gohl D.M."/>
            <person name="Silverstein K.A.T."/>
            <person name="Koren S."/>
            <person name="Bechman K.B."/>
            <person name="Herman A."/>
            <person name="Abrahante J.E."/>
            <person name="Garbe J."/>
        </authorList>
    </citation>
    <scope>NUCLEOTIDE SEQUENCE</scope>
    <source>
        <strain evidence="2">Duluth1</strain>
        <tissue evidence="2">Whole animal</tissue>
    </source>
</reference>
<keyword evidence="3" id="KW-1185">Reference proteome</keyword>
<dbReference type="Proteomes" id="UP000828390">
    <property type="component" value="Unassembled WGS sequence"/>
</dbReference>
<sequence>MLLYAYFFSLTSCWDGAVQVHLVHELLVSSRLGSKTNTEKEESGGFLRNTTNRRSNRDSAIRSLIRASSGAVQRTVMGVGENFLRNSSEDVNSDGYTPMSSPRNSAEPSPSMHRKHVSGNYGDSDLMPPPSAPSRNKVRKPVHSVSKESLVSDNRISVARQVSRSESEPNLGEVVQPSKTTFI</sequence>
<dbReference type="AlphaFoldDB" id="A0A9D4IBR5"/>
<proteinExistence type="predicted"/>
<evidence type="ECO:0000313" key="3">
    <source>
        <dbReference type="Proteomes" id="UP000828390"/>
    </source>
</evidence>
<evidence type="ECO:0000313" key="2">
    <source>
        <dbReference type="EMBL" id="KAH3769416.1"/>
    </source>
</evidence>
<dbReference type="EMBL" id="JAIWYP010000009">
    <property type="protein sequence ID" value="KAH3769416.1"/>
    <property type="molecule type" value="Genomic_DNA"/>
</dbReference>
<feature type="compositionally biased region" description="Polar residues" evidence="1">
    <location>
        <begin position="84"/>
        <end position="108"/>
    </location>
</feature>
<reference evidence="2" key="1">
    <citation type="journal article" date="2019" name="bioRxiv">
        <title>The Genome of the Zebra Mussel, Dreissena polymorpha: A Resource for Invasive Species Research.</title>
        <authorList>
            <person name="McCartney M.A."/>
            <person name="Auch B."/>
            <person name="Kono T."/>
            <person name="Mallez S."/>
            <person name="Zhang Y."/>
            <person name="Obille A."/>
            <person name="Becker A."/>
            <person name="Abrahante J.E."/>
            <person name="Garbe J."/>
            <person name="Badalamenti J.P."/>
            <person name="Herman A."/>
            <person name="Mangelson H."/>
            <person name="Liachko I."/>
            <person name="Sullivan S."/>
            <person name="Sone E.D."/>
            <person name="Koren S."/>
            <person name="Silverstein K.A.T."/>
            <person name="Beckman K.B."/>
            <person name="Gohl D.M."/>
        </authorList>
    </citation>
    <scope>NUCLEOTIDE SEQUENCE</scope>
    <source>
        <strain evidence="2">Duluth1</strain>
        <tissue evidence="2">Whole animal</tissue>
    </source>
</reference>
<feature type="region of interest" description="Disordered" evidence="1">
    <location>
        <begin position="35"/>
        <end position="59"/>
    </location>
</feature>
<feature type="region of interest" description="Disordered" evidence="1">
    <location>
        <begin position="83"/>
        <end position="183"/>
    </location>
</feature>